<dbReference type="Proteomes" id="UP001278571">
    <property type="component" value="Unassembled WGS sequence"/>
</dbReference>
<comment type="caution">
    <text evidence="1">The sequence shown here is derived from an EMBL/GenBank/DDBJ whole genome shotgun (WGS) entry which is preliminary data.</text>
</comment>
<reference evidence="1 2" key="1">
    <citation type="submission" date="2023-10" db="EMBL/GenBank/DDBJ databases">
        <authorList>
            <person name="Wang X.X."/>
        </authorList>
    </citation>
    <scope>NUCLEOTIDE SEQUENCE [LARGE SCALE GENOMIC DNA]</scope>
    <source>
        <strain evidence="1 2">NBRC 12816</strain>
    </source>
</reference>
<protein>
    <recommendedName>
        <fullName evidence="3">Lipoprotein</fullName>
    </recommendedName>
</protein>
<proteinExistence type="predicted"/>
<keyword evidence="2" id="KW-1185">Reference proteome</keyword>
<gene>
    <name evidence="1" type="ORF">R2363_34105</name>
</gene>
<name>A0ABU4KI61_9ACTN</name>
<evidence type="ECO:0008006" key="3">
    <source>
        <dbReference type="Google" id="ProtNLM"/>
    </source>
</evidence>
<dbReference type="EMBL" id="JAWJZF010000517">
    <property type="protein sequence ID" value="MDX2297199.1"/>
    <property type="molecule type" value="Genomic_DNA"/>
</dbReference>
<evidence type="ECO:0000313" key="2">
    <source>
        <dbReference type="Proteomes" id="UP001278571"/>
    </source>
</evidence>
<evidence type="ECO:0000313" key="1">
    <source>
        <dbReference type="EMBL" id="MDX2297199.1"/>
    </source>
</evidence>
<accession>A0ABU4KI61</accession>
<dbReference type="RefSeq" id="WP_319013336.1">
    <property type="nucleotide sequence ID" value="NZ_JAWJZF010000517.1"/>
</dbReference>
<sequence length="150" mass="15783">MSRSTRMILRVTTALAVAVGALAWVAADLLIVPADQRSLDVADVEGVWTEEGGGGRLTIRGDGTASLTGASLGASCEWLMKSVAQPAGLTWRFGDIDEPRALFMSFPEPAAHSCGLYVDVDGSGERAAVAAGNWADGDGNHYSDYVREPR</sequence>
<organism evidence="1 2">
    <name type="scientific">Streptomyces roseolus</name>
    <dbReference type="NCBI Taxonomy" id="67358"/>
    <lineage>
        <taxon>Bacteria</taxon>
        <taxon>Bacillati</taxon>
        <taxon>Actinomycetota</taxon>
        <taxon>Actinomycetes</taxon>
        <taxon>Kitasatosporales</taxon>
        <taxon>Streptomycetaceae</taxon>
        <taxon>Streptomyces</taxon>
    </lineage>
</organism>